<evidence type="ECO:0000256" key="10">
    <source>
        <dbReference type="ARBA" id="ARBA00038221"/>
    </source>
</evidence>
<dbReference type="GO" id="GO:0050852">
    <property type="term" value="P:T cell receptor signaling pathway"/>
    <property type="evidence" value="ECO:0007669"/>
    <property type="project" value="TreeGrafter"/>
</dbReference>
<reference evidence="15" key="2">
    <citation type="submission" date="2020-02" db="EMBL/GenBank/DDBJ databases">
        <title>Esox lucius (northern pike) genome, fEsoLuc1, primary haplotype.</title>
        <authorList>
            <person name="Myers G."/>
            <person name="Karagic N."/>
            <person name="Meyer A."/>
            <person name="Pippel M."/>
            <person name="Reichard M."/>
            <person name="Winkler S."/>
            <person name="Tracey A."/>
            <person name="Sims Y."/>
            <person name="Howe K."/>
            <person name="Rhie A."/>
            <person name="Formenti G."/>
            <person name="Durbin R."/>
            <person name="Fedrigo O."/>
            <person name="Jarvis E.D."/>
        </authorList>
    </citation>
    <scope>NUCLEOTIDE SEQUENCE [LARGE SCALE GENOMIC DNA]</scope>
</reference>
<evidence type="ECO:0000256" key="6">
    <source>
        <dbReference type="ARBA" id="ARBA00023136"/>
    </source>
</evidence>
<dbReference type="FunFam" id="2.60.120.920:FF:000004">
    <property type="entry name" value="Butyrophilin subfamily 1 member A1"/>
    <property type="match status" value="1"/>
</dbReference>
<comment type="subcellular location">
    <subcellularLocation>
        <location evidence="1">Membrane</location>
        <topology evidence="1">Single-pass type I membrane protein</topology>
    </subcellularLocation>
</comment>
<evidence type="ECO:0008006" key="17">
    <source>
        <dbReference type="Google" id="ProtNLM"/>
    </source>
</evidence>
<dbReference type="Gene3D" id="2.60.120.920">
    <property type="match status" value="1"/>
</dbReference>
<evidence type="ECO:0000259" key="13">
    <source>
        <dbReference type="PROSITE" id="PS50188"/>
    </source>
</evidence>
<proteinExistence type="inferred from homology"/>
<dbReference type="PRINTS" id="PR01407">
    <property type="entry name" value="BUTYPHLNCDUF"/>
</dbReference>
<keyword evidence="8" id="KW-0325">Glycoprotein</keyword>
<dbReference type="InterPro" id="IPR013320">
    <property type="entry name" value="ConA-like_dom_sf"/>
</dbReference>
<dbReference type="Pfam" id="PF07686">
    <property type="entry name" value="V-set"/>
    <property type="match status" value="1"/>
</dbReference>
<dbReference type="InterPro" id="IPR050504">
    <property type="entry name" value="IgSF_BTN/MOG"/>
</dbReference>
<protein>
    <recommendedName>
        <fullName evidence="17">Butyrophilin subfamily 1 member A1-like</fullName>
    </recommendedName>
</protein>
<organism evidence="15 16">
    <name type="scientific">Esox lucius</name>
    <name type="common">Northern pike</name>
    <dbReference type="NCBI Taxonomy" id="8010"/>
    <lineage>
        <taxon>Eukaryota</taxon>
        <taxon>Metazoa</taxon>
        <taxon>Chordata</taxon>
        <taxon>Craniata</taxon>
        <taxon>Vertebrata</taxon>
        <taxon>Euteleostomi</taxon>
        <taxon>Actinopterygii</taxon>
        <taxon>Neopterygii</taxon>
        <taxon>Teleostei</taxon>
        <taxon>Protacanthopterygii</taxon>
        <taxon>Esociformes</taxon>
        <taxon>Esocidae</taxon>
        <taxon>Esox</taxon>
    </lineage>
</organism>
<dbReference type="GO" id="GO:1903037">
    <property type="term" value="P:regulation of leukocyte cell-cell adhesion"/>
    <property type="evidence" value="ECO:0007669"/>
    <property type="project" value="UniProtKB-ARBA"/>
</dbReference>
<reference evidence="16" key="1">
    <citation type="journal article" date="2014" name="PLoS ONE">
        <title>The genome and linkage map of the northern pike (Esox lucius): conserved synteny revealed between the salmonid sister group and the Neoteleostei.</title>
        <authorList>
            <person name="Rondeau E.B."/>
            <person name="Minkley D.R."/>
            <person name="Leong J.S."/>
            <person name="Messmer A.M."/>
            <person name="Jantzen J.R."/>
            <person name="von Schalburg K.R."/>
            <person name="Lemon C."/>
            <person name="Bird N.H."/>
            <person name="Koop B.F."/>
        </authorList>
    </citation>
    <scope>NUCLEOTIDE SEQUENCE</scope>
</reference>
<dbReference type="InterPro" id="IPR036179">
    <property type="entry name" value="Ig-like_dom_sf"/>
</dbReference>
<evidence type="ECO:0000256" key="12">
    <source>
        <dbReference type="SAM" id="SignalP"/>
    </source>
</evidence>
<evidence type="ECO:0000256" key="4">
    <source>
        <dbReference type="ARBA" id="ARBA00022729"/>
    </source>
</evidence>
<evidence type="ECO:0000256" key="9">
    <source>
        <dbReference type="ARBA" id="ARBA00023319"/>
    </source>
</evidence>
<sequence>MVNGPDSLYVTLLILLHSLTSESAKFEVLGPTDPIVAVAGDDIILPCYLKPNISVEDMTVDWRNLDSIDNLFYRYQNGKNILEGQIPSYRERTSLFKEELWRGNTSLKLTRVQGTDEGLYECLIKSPSWYEDVKIKVFVKAVGSRPVVSIEGHREGGMGLVCQSEGWHPEPDLVWPDSKGVSLSAGPPETHRDLKGFYTVKQHVIVQETDTDLFICRVLQRRINEEVETEVHIPSELFDYTTPWRRSFIVLFLLGVICVIGLALTVYWIHKKKGEKIDQLNKHQGQLIQHQEQQRSVLDDLRKYVFKAIRRHAVDVTLDPDTAHPTLILSDDGKQVRYRDIRQDLPDNPKRFKYYPRVLGKEGFSSGRFYYEVRVKEKTGWILGVVRESVNRERGIIEIPGNGYWTVYLHYGVYKALTDPPVILSLKEEPQKVGVFVDYEEGQVSFFNVEARCHIYSFTGQTFNKEKLYPYFYTGYGSAPLVICPVDVTD</sequence>
<dbReference type="OMA" id="FFRSAKP"/>
<evidence type="ECO:0000259" key="14">
    <source>
        <dbReference type="PROSITE" id="PS50835"/>
    </source>
</evidence>
<comment type="similarity">
    <text evidence="2">Belongs to the immunoglobulin superfamily. BTN/MOG family.</text>
</comment>
<keyword evidence="5 11" id="KW-1133">Transmembrane helix</keyword>
<dbReference type="GO" id="GO:0009897">
    <property type="term" value="C:external side of plasma membrane"/>
    <property type="evidence" value="ECO:0007669"/>
    <property type="project" value="TreeGrafter"/>
</dbReference>
<keyword evidence="16" id="KW-1185">Reference proteome</keyword>
<feature type="transmembrane region" description="Helical" evidence="11">
    <location>
        <begin position="248"/>
        <end position="269"/>
    </location>
</feature>
<accession>A0A3P9A1T5</accession>
<dbReference type="Proteomes" id="UP000265140">
    <property type="component" value="Chromosome 5"/>
</dbReference>
<dbReference type="InterPro" id="IPR007110">
    <property type="entry name" value="Ig-like_dom"/>
</dbReference>
<dbReference type="InterPro" id="IPR001870">
    <property type="entry name" value="B30.2/SPRY"/>
</dbReference>
<dbReference type="GO" id="GO:0050863">
    <property type="term" value="P:regulation of T cell activation"/>
    <property type="evidence" value="ECO:0007669"/>
    <property type="project" value="UniProtKB-ARBA"/>
</dbReference>
<dbReference type="GeneID" id="117592744"/>
<evidence type="ECO:0000313" key="16">
    <source>
        <dbReference type="Proteomes" id="UP000265140"/>
    </source>
</evidence>
<dbReference type="Pfam" id="PF22705">
    <property type="entry name" value="C2-set_3"/>
    <property type="match status" value="1"/>
</dbReference>
<dbReference type="FunFam" id="2.60.40.10:FF:000088">
    <property type="entry name" value="Butyrophilin subfamily 1 member A1"/>
    <property type="match status" value="1"/>
</dbReference>
<dbReference type="InterPro" id="IPR013106">
    <property type="entry name" value="Ig_V-set"/>
</dbReference>
<dbReference type="SMART" id="SM00449">
    <property type="entry name" value="SPRY"/>
    <property type="match status" value="1"/>
</dbReference>
<dbReference type="PANTHER" id="PTHR24100">
    <property type="entry name" value="BUTYROPHILIN"/>
    <property type="match status" value="1"/>
</dbReference>
<dbReference type="SMART" id="SM00589">
    <property type="entry name" value="PRY"/>
    <property type="match status" value="1"/>
</dbReference>
<feature type="domain" description="Ig-like" evidence="14">
    <location>
        <begin position="146"/>
        <end position="232"/>
    </location>
</feature>
<dbReference type="SMART" id="SM00409">
    <property type="entry name" value="IG"/>
    <property type="match status" value="1"/>
</dbReference>
<dbReference type="SUPFAM" id="SSF48726">
    <property type="entry name" value="Immunoglobulin"/>
    <property type="match status" value="2"/>
</dbReference>
<dbReference type="AlphaFoldDB" id="A0A3P9A1T5"/>
<keyword evidence="3 11" id="KW-0812">Transmembrane</keyword>
<dbReference type="InterPro" id="IPR003599">
    <property type="entry name" value="Ig_sub"/>
</dbReference>
<dbReference type="GO" id="GO:0042110">
    <property type="term" value="P:T cell activation"/>
    <property type="evidence" value="ECO:0007669"/>
    <property type="project" value="UniProtKB-ARBA"/>
</dbReference>
<evidence type="ECO:0000256" key="8">
    <source>
        <dbReference type="ARBA" id="ARBA00023180"/>
    </source>
</evidence>
<dbReference type="PROSITE" id="PS50835">
    <property type="entry name" value="IG_LIKE"/>
    <property type="match status" value="2"/>
</dbReference>
<dbReference type="STRING" id="8010.ENSELUP00000034699"/>
<feature type="domain" description="B30.2/SPRY" evidence="13">
    <location>
        <begin position="296"/>
        <end position="490"/>
    </location>
</feature>
<dbReference type="RefSeq" id="XP_034148400.1">
    <property type="nucleotide sequence ID" value="XM_034292509.1"/>
</dbReference>
<evidence type="ECO:0000256" key="3">
    <source>
        <dbReference type="ARBA" id="ARBA00022692"/>
    </source>
</evidence>
<dbReference type="SUPFAM" id="SSF49899">
    <property type="entry name" value="Concanavalin A-like lectins/glucanases"/>
    <property type="match status" value="1"/>
</dbReference>
<evidence type="ECO:0000256" key="5">
    <source>
        <dbReference type="ARBA" id="ARBA00022989"/>
    </source>
</evidence>
<evidence type="ECO:0000256" key="1">
    <source>
        <dbReference type="ARBA" id="ARBA00004479"/>
    </source>
</evidence>
<dbReference type="InterPro" id="IPR003879">
    <property type="entry name" value="Butyrophylin_SPRY"/>
</dbReference>
<keyword evidence="9" id="KW-0393">Immunoglobulin domain</keyword>
<dbReference type="GO" id="GO:0005102">
    <property type="term" value="F:signaling receptor binding"/>
    <property type="evidence" value="ECO:0007669"/>
    <property type="project" value="TreeGrafter"/>
</dbReference>
<dbReference type="CDD" id="cd13733">
    <property type="entry name" value="SPRY_PRY_C-I_1"/>
    <property type="match status" value="1"/>
</dbReference>
<reference evidence="15" key="3">
    <citation type="submission" date="2025-08" db="UniProtKB">
        <authorList>
            <consortium name="Ensembl"/>
        </authorList>
    </citation>
    <scope>IDENTIFICATION</scope>
</reference>
<dbReference type="InterPro" id="IPR043136">
    <property type="entry name" value="B30.2/SPRY_sf"/>
</dbReference>
<dbReference type="GeneTree" id="ENSGT01050000244843"/>
<name>A0A3P9A1T5_ESOLU</name>
<comment type="similarity">
    <text evidence="10">Belongs to the SKINT family.</text>
</comment>
<dbReference type="InterPro" id="IPR006574">
    <property type="entry name" value="PRY"/>
</dbReference>
<dbReference type="Pfam" id="PF00622">
    <property type="entry name" value="SPRY"/>
    <property type="match status" value="1"/>
</dbReference>
<reference evidence="15" key="4">
    <citation type="submission" date="2025-09" db="UniProtKB">
        <authorList>
            <consortium name="Ensembl"/>
        </authorList>
    </citation>
    <scope>IDENTIFICATION</scope>
</reference>
<dbReference type="Ensembl" id="ENSELUT00000038396.3">
    <property type="protein sequence ID" value="ENSELUP00000034699.3"/>
    <property type="gene ID" value="ENSELUG00000041765.1"/>
</dbReference>
<keyword evidence="6 11" id="KW-0472">Membrane</keyword>
<dbReference type="InterPro" id="IPR053896">
    <property type="entry name" value="BTN3A2-like_Ig-C"/>
</dbReference>
<dbReference type="FunFam" id="2.60.40.10:FF:000142">
    <property type="entry name" value="V-set domain-containing T-cell activation inhibitor 1"/>
    <property type="match status" value="1"/>
</dbReference>
<keyword evidence="4 12" id="KW-0732">Signal</keyword>
<dbReference type="PANTHER" id="PTHR24100:SF130">
    <property type="entry name" value="BUTYROPHILIN-LIKE PROTEIN 9"/>
    <property type="match status" value="1"/>
</dbReference>
<feature type="domain" description="Ig-like" evidence="14">
    <location>
        <begin position="5"/>
        <end position="136"/>
    </location>
</feature>
<dbReference type="Pfam" id="PF13765">
    <property type="entry name" value="PRY"/>
    <property type="match status" value="1"/>
</dbReference>
<dbReference type="Bgee" id="ENSELUG00000028453">
    <property type="expression patterns" value="Expressed in digestive tract and 9 other cell types or tissues"/>
</dbReference>
<dbReference type="Gene3D" id="2.60.40.10">
    <property type="entry name" value="Immunoglobulins"/>
    <property type="match status" value="2"/>
</dbReference>
<dbReference type="InterPro" id="IPR013783">
    <property type="entry name" value="Ig-like_fold"/>
</dbReference>
<evidence type="ECO:0000256" key="2">
    <source>
        <dbReference type="ARBA" id="ARBA00007591"/>
    </source>
</evidence>
<dbReference type="InterPro" id="IPR003877">
    <property type="entry name" value="SPRY_dom"/>
</dbReference>
<dbReference type="PROSITE" id="PS50188">
    <property type="entry name" value="B302_SPRY"/>
    <property type="match status" value="1"/>
</dbReference>
<evidence type="ECO:0000256" key="11">
    <source>
        <dbReference type="SAM" id="Phobius"/>
    </source>
</evidence>
<dbReference type="GO" id="GO:0001817">
    <property type="term" value="P:regulation of cytokine production"/>
    <property type="evidence" value="ECO:0007669"/>
    <property type="project" value="TreeGrafter"/>
</dbReference>
<keyword evidence="7" id="KW-1015">Disulfide bond</keyword>
<feature type="signal peptide" evidence="12">
    <location>
        <begin position="1"/>
        <end position="24"/>
    </location>
</feature>
<evidence type="ECO:0000313" key="15">
    <source>
        <dbReference type="Ensembl" id="ENSELUP00000034699.3"/>
    </source>
</evidence>
<feature type="chain" id="PRO_5044218970" description="Butyrophilin subfamily 1 member A1-like" evidence="12">
    <location>
        <begin position="25"/>
        <end position="490"/>
    </location>
</feature>
<evidence type="ECO:0000256" key="7">
    <source>
        <dbReference type="ARBA" id="ARBA00023157"/>
    </source>
</evidence>